<protein>
    <recommendedName>
        <fullName evidence="10">Ribosomal RNA small subunit methyltransferase E</fullName>
        <ecNumber evidence="10">2.1.1.193</ecNumber>
    </recommendedName>
</protein>
<dbReference type="InterPro" id="IPR015947">
    <property type="entry name" value="PUA-like_sf"/>
</dbReference>
<keyword evidence="6 10" id="KW-0808">Transferase</keyword>
<dbReference type="EMBL" id="JADKFW010000004">
    <property type="protein sequence ID" value="MBK9716686.1"/>
    <property type="molecule type" value="Genomic_DNA"/>
</dbReference>
<dbReference type="SUPFAM" id="SSF88697">
    <property type="entry name" value="PUA domain-like"/>
    <property type="match status" value="1"/>
</dbReference>
<dbReference type="NCBIfam" id="TIGR00046">
    <property type="entry name" value="RsmE family RNA methyltransferase"/>
    <property type="match status" value="1"/>
</dbReference>
<evidence type="ECO:0000256" key="8">
    <source>
        <dbReference type="ARBA" id="ARBA00025699"/>
    </source>
</evidence>
<gene>
    <name evidence="12" type="ORF">IPO85_04070</name>
</gene>
<dbReference type="GO" id="GO:0005737">
    <property type="term" value="C:cytoplasm"/>
    <property type="evidence" value="ECO:0007669"/>
    <property type="project" value="UniProtKB-SubCell"/>
</dbReference>
<evidence type="ECO:0000256" key="2">
    <source>
        <dbReference type="ARBA" id="ARBA00005528"/>
    </source>
</evidence>
<evidence type="ECO:0000256" key="3">
    <source>
        <dbReference type="ARBA" id="ARBA00022490"/>
    </source>
</evidence>
<comment type="function">
    <text evidence="8 10">Specifically methylates the N3 position of the uracil ring of uridine 1498 (m3U1498) in 16S rRNA. Acts on the fully assembled 30S ribosomal subunit.</text>
</comment>
<comment type="similarity">
    <text evidence="2 10">Belongs to the RNA methyltransferase RsmE family.</text>
</comment>
<name>A0A9D7S7B3_9BACT</name>
<dbReference type="InterPro" id="IPR006700">
    <property type="entry name" value="RsmE"/>
</dbReference>
<feature type="domain" description="Ribosomal RNA small subunit methyltransferase E methyltransferase" evidence="11">
    <location>
        <begin position="73"/>
        <end position="229"/>
    </location>
</feature>
<evidence type="ECO:0000256" key="4">
    <source>
        <dbReference type="ARBA" id="ARBA00022552"/>
    </source>
</evidence>
<proteinExistence type="inferred from homology"/>
<dbReference type="InterPro" id="IPR029026">
    <property type="entry name" value="tRNA_m1G_MTases_N"/>
</dbReference>
<dbReference type="InterPro" id="IPR029028">
    <property type="entry name" value="Alpha/beta_knot_MTases"/>
</dbReference>
<dbReference type="AlphaFoldDB" id="A0A9D7S7B3"/>
<dbReference type="InterPro" id="IPR046886">
    <property type="entry name" value="RsmE_MTase_dom"/>
</dbReference>
<dbReference type="PIRSF" id="PIRSF015601">
    <property type="entry name" value="MTase_slr0722"/>
    <property type="match status" value="1"/>
</dbReference>
<keyword evidence="3 10" id="KW-0963">Cytoplasm</keyword>
<evidence type="ECO:0000256" key="1">
    <source>
        <dbReference type="ARBA" id="ARBA00004496"/>
    </source>
</evidence>
<dbReference type="CDD" id="cd18084">
    <property type="entry name" value="RsmE-like"/>
    <property type="match status" value="1"/>
</dbReference>
<comment type="subcellular location">
    <subcellularLocation>
        <location evidence="1 10">Cytoplasm</location>
    </subcellularLocation>
</comment>
<evidence type="ECO:0000313" key="12">
    <source>
        <dbReference type="EMBL" id="MBK9716686.1"/>
    </source>
</evidence>
<evidence type="ECO:0000259" key="11">
    <source>
        <dbReference type="Pfam" id="PF04452"/>
    </source>
</evidence>
<comment type="catalytic activity">
    <reaction evidence="9 10">
        <text>uridine(1498) in 16S rRNA + S-adenosyl-L-methionine = N(3)-methyluridine(1498) in 16S rRNA + S-adenosyl-L-homocysteine + H(+)</text>
        <dbReference type="Rhea" id="RHEA:42920"/>
        <dbReference type="Rhea" id="RHEA-COMP:10283"/>
        <dbReference type="Rhea" id="RHEA-COMP:10284"/>
        <dbReference type="ChEBI" id="CHEBI:15378"/>
        <dbReference type="ChEBI" id="CHEBI:57856"/>
        <dbReference type="ChEBI" id="CHEBI:59789"/>
        <dbReference type="ChEBI" id="CHEBI:65315"/>
        <dbReference type="ChEBI" id="CHEBI:74502"/>
        <dbReference type="EC" id="2.1.1.193"/>
    </reaction>
</comment>
<dbReference type="EC" id="2.1.1.193" evidence="10"/>
<dbReference type="GO" id="GO:0070475">
    <property type="term" value="P:rRNA base methylation"/>
    <property type="evidence" value="ECO:0007669"/>
    <property type="project" value="TreeGrafter"/>
</dbReference>
<evidence type="ECO:0000313" key="13">
    <source>
        <dbReference type="Proteomes" id="UP000808349"/>
    </source>
</evidence>
<dbReference type="Proteomes" id="UP000808349">
    <property type="component" value="Unassembled WGS sequence"/>
</dbReference>
<organism evidence="12 13">
    <name type="scientific">Candidatus Defluviibacterium haderslevense</name>
    <dbReference type="NCBI Taxonomy" id="2981993"/>
    <lineage>
        <taxon>Bacteria</taxon>
        <taxon>Pseudomonadati</taxon>
        <taxon>Bacteroidota</taxon>
        <taxon>Saprospiria</taxon>
        <taxon>Saprospirales</taxon>
        <taxon>Saprospiraceae</taxon>
        <taxon>Candidatus Defluviibacterium</taxon>
    </lineage>
</organism>
<evidence type="ECO:0000256" key="6">
    <source>
        <dbReference type="ARBA" id="ARBA00022679"/>
    </source>
</evidence>
<sequence length="235" mass="26884">MNLFFGHRVNDFELTLSGPEAHHCSKVTRNKIGDQVLITEFKGIIWYGEIVRILKDELIIHCKDIYKQHQKSIGEIHIAISLTQHMDRFEWFVEKVVESGVDQITPILCERTEHSRIKIDRIQKIILESAKQTLRPTLPVLNSLISYKEFIATNVPNQRFICHCETGNEGFIGEKYKSNEDATVLIGPAGDFTTNEIKLAMSFNYIPVHLGSFRLRTETAGIAACFILQTLKNLK</sequence>
<reference evidence="12 13" key="1">
    <citation type="submission" date="2020-10" db="EMBL/GenBank/DDBJ databases">
        <title>Connecting structure to function with the recovery of over 1000 high-quality activated sludge metagenome-assembled genomes encoding full-length rRNA genes using long-read sequencing.</title>
        <authorList>
            <person name="Singleton C.M."/>
            <person name="Petriglieri F."/>
            <person name="Kristensen J.M."/>
            <person name="Kirkegaard R.H."/>
            <person name="Michaelsen T.Y."/>
            <person name="Andersen M.H."/>
            <person name="Karst S.M."/>
            <person name="Dueholm M.S."/>
            <person name="Nielsen P.H."/>
            <person name="Albertsen M."/>
        </authorList>
    </citation>
    <scope>NUCLEOTIDE SEQUENCE [LARGE SCALE GENOMIC DNA]</scope>
    <source>
        <strain evidence="12">Ribe_18-Q3-R11-54_BAT3C.373</strain>
    </source>
</reference>
<evidence type="ECO:0000256" key="9">
    <source>
        <dbReference type="ARBA" id="ARBA00047944"/>
    </source>
</evidence>
<evidence type="ECO:0000256" key="10">
    <source>
        <dbReference type="PIRNR" id="PIRNR015601"/>
    </source>
</evidence>
<keyword evidence="7 10" id="KW-0949">S-adenosyl-L-methionine</keyword>
<dbReference type="SUPFAM" id="SSF75217">
    <property type="entry name" value="alpha/beta knot"/>
    <property type="match status" value="1"/>
</dbReference>
<keyword evidence="5 10" id="KW-0489">Methyltransferase</keyword>
<dbReference type="GO" id="GO:0070042">
    <property type="term" value="F:rRNA (uridine-N3-)-methyltransferase activity"/>
    <property type="evidence" value="ECO:0007669"/>
    <property type="project" value="TreeGrafter"/>
</dbReference>
<dbReference type="Pfam" id="PF04452">
    <property type="entry name" value="Methyltrans_RNA"/>
    <property type="match status" value="1"/>
</dbReference>
<comment type="caution">
    <text evidence="12">The sequence shown here is derived from an EMBL/GenBank/DDBJ whole genome shotgun (WGS) entry which is preliminary data.</text>
</comment>
<dbReference type="PANTHER" id="PTHR30027:SF3">
    <property type="entry name" value="16S RRNA (URACIL(1498)-N(3))-METHYLTRANSFERASE"/>
    <property type="match status" value="1"/>
</dbReference>
<evidence type="ECO:0000256" key="5">
    <source>
        <dbReference type="ARBA" id="ARBA00022603"/>
    </source>
</evidence>
<dbReference type="PANTHER" id="PTHR30027">
    <property type="entry name" value="RIBOSOMAL RNA SMALL SUBUNIT METHYLTRANSFERASE E"/>
    <property type="match status" value="1"/>
</dbReference>
<evidence type="ECO:0000256" key="7">
    <source>
        <dbReference type="ARBA" id="ARBA00022691"/>
    </source>
</evidence>
<accession>A0A9D7S7B3</accession>
<keyword evidence="4 10" id="KW-0698">rRNA processing</keyword>
<dbReference type="Gene3D" id="3.40.1280.10">
    <property type="match status" value="1"/>
</dbReference>